<dbReference type="GO" id="GO:0008168">
    <property type="term" value="F:methyltransferase activity"/>
    <property type="evidence" value="ECO:0007669"/>
    <property type="project" value="UniProtKB-KW"/>
</dbReference>
<dbReference type="AlphaFoldDB" id="A0A3B0QN38"/>
<keyword evidence="3 5" id="KW-0808">Transferase</keyword>
<evidence type="ECO:0000256" key="3">
    <source>
        <dbReference type="ARBA" id="ARBA00022679"/>
    </source>
</evidence>
<dbReference type="PANTHER" id="PTHR35863">
    <property type="entry name" value="COBALT-PRECORRIN-5B C(1)-METHYLTRANSFERASE"/>
    <property type="match status" value="1"/>
</dbReference>
<keyword evidence="1" id="KW-0169">Cobalamin biosynthesis</keyword>
<dbReference type="EMBL" id="UOEA01000034">
    <property type="protein sequence ID" value="VAV83030.1"/>
    <property type="molecule type" value="Genomic_DNA"/>
</dbReference>
<accession>A0A3B0QN38</accession>
<keyword evidence="4" id="KW-0949">S-adenosyl-L-methionine</keyword>
<dbReference type="PIRSF" id="PIRSF026782">
    <property type="entry name" value="CbiD"/>
    <property type="match status" value="1"/>
</dbReference>
<sequence>MTEPISSKESECRPGRYGYTTGTYAAAATKGALTLLLGAEAPGEVSLTLPGNDYPPATIPVTTQKTDATTARCSVVKVSVEDNDATDNMKIIATVSLRGDSDIIIDGGVGIGRITKPGLQLEIGQAAINPAPRKMIKAVVRELTDRGVDITISAPHGAEAAEATYNSRLGILGGISIIGTTGIMRAKSAESFKDTIRAQLTFCRKNNFTNIIITPGNISEEAMLTQFAGKVTKDHIIQSGDHLGFTLKLAKKAGLPFVLAGHPGKLAKTLNKDFQTHYSNSGPANEAVINLIKEGLQDDIIEELQSSPTVEGITTVLLRNGLSPFIGKVAEKIAEEVGKYLGASAEIPIILFNMDKELIGASGAGREWAKDNGR</sequence>
<protein>
    <submittedName>
        <fullName evidence="5">Cobalt-precorrin-5B (C1)-methyltransferase</fullName>
        <ecNumber evidence="5">2.1.1.195</ecNumber>
    </submittedName>
</protein>
<evidence type="ECO:0000256" key="1">
    <source>
        <dbReference type="ARBA" id="ARBA00022573"/>
    </source>
</evidence>
<dbReference type="GO" id="GO:0009236">
    <property type="term" value="P:cobalamin biosynthetic process"/>
    <property type="evidence" value="ECO:0007669"/>
    <property type="project" value="UniProtKB-KW"/>
</dbReference>
<dbReference type="Gene3D" id="3.30.2110.10">
    <property type="entry name" value="CbiD-like"/>
    <property type="match status" value="1"/>
</dbReference>
<dbReference type="InterPro" id="IPR036074">
    <property type="entry name" value="CbiD_sf"/>
</dbReference>
<dbReference type="SUPFAM" id="SSF111342">
    <property type="entry name" value="CbiD-like"/>
    <property type="match status" value="1"/>
</dbReference>
<dbReference type="Pfam" id="PF01888">
    <property type="entry name" value="CbiD"/>
    <property type="match status" value="1"/>
</dbReference>
<evidence type="ECO:0000256" key="4">
    <source>
        <dbReference type="ARBA" id="ARBA00022691"/>
    </source>
</evidence>
<dbReference type="HAMAP" id="MF_00787">
    <property type="entry name" value="CbiD"/>
    <property type="match status" value="1"/>
</dbReference>
<evidence type="ECO:0000256" key="2">
    <source>
        <dbReference type="ARBA" id="ARBA00022603"/>
    </source>
</evidence>
<keyword evidence="2 5" id="KW-0489">Methyltransferase</keyword>
<dbReference type="InterPro" id="IPR002748">
    <property type="entry name" value="CbiD"/>
</dbReference>
<name>A0A3B0QN38_9ZZZZ</name>
<dbReference type="NCBIfam" id="TIGR00312">
    <property type="entry name" value="cbiD"/>
    <property type="match status" value="1"/>
</dbReference>
<dbReference type="EC" id="2.1.1.195" evidence="5"/>
<gene>
    <name evidence="5" type="ORF">MNBD_DELTA01-685</name>
</gene>
<proteinExistence type="inferred from homology"/>
<organism evidence="5">
    <name type="scientific">hydrothermal vent metagenome</name>
    <dbReference type="NCBI Taxonomy" id="652676"/>
    <lineage>
        <taxon>unclassified sequences</taxon>
        <taxon>metagenomes</taxon>
        <taxon>ecological metagenomes</taxon>
    </lineage>
</organism>
<evidence type="ECO:0000313" key="5">
    <source>
        <dbReference type="EMBL" id="VAV83030.1"/>
    </source>
</evidence>
<dbReference type="PANTHER" id="PTHR35863:SF1">
    <property type="entry name" value="COBALT-PRECORRIN-5B C(1)-METHYLTRANSFERASE"/>
    <property type="match status" value="1"/>
</dbReference>
<dbReference type="GO" id="GO:0032259">
    <property type="term" value="P:methylation"/>
    <property type="evidence" value="ECO:0007669"/>
    <property type="project" value="UniProtKB-KW"/>
</dbReference>
<reference evidence="5" key="1">
    <citation type="submission" date="2018-06" db="EMBL/GenBank/DDBJ databases">
        <authorList>
            <person name="Zhirakovskaya E."/>
        </authorList>
    </citation>
    <scope>NUCLEOTIDE SEQUENCE</scope>
</reference>